<dbReference type="PRINTS" id="PR00111">
    <property type="entry name" value="ABHYDROLASE"/>
</dbReference>
<dbReference type="InterPro" id="IPR050266">
    <property type="entry name" value="AB_hydrolase_sf"/>
</dbReference>
<dbReference type="InterPro" id="IPR000073">
    <property type="entry name" value="AB_hydrolase_1"/>
</dbReference>
<sequence>MPTQPVSDTFVTTSRLTHHYVQWGEKGPAIVCAHGLTANAFFFQAIAEDLARDHRVFAYDLRGRGKSDRPEHGYSVPIHAADLSALISALELERPIVLGHSLGALVSLYFAAHYPTQLSQLILADGEPPPLEQGRGSTSLVDSSHQPPGDDSPIVSRIHSTPEGGPFPWTLLE</sequence>
<dbReference type="PANTHER" id="PTHR43798">
    <property type="entry name" value="MONOACYLGLYCEROL LIPASE"/>
    <property type="match status" value="1"/>
</dbReference>
<dbReference type="SUPFAM" id="SSF53474">
    <property type="entry name" value="alpha/beta-Hydrolases"/>
    <property type="match status" value="1"/>
</dbReference>
<dbReference type="RefSeq" id="WP_338247081.1">
    <property type="nucleotide sequence ID" value="NZ_BSRI01000001.1"/>
</dbReference>
<evidence type="ECO:0000313" key="4">
    <source>
        <dbReference type="Proteomes" id="UP001344906"/>
    </source>
</evidence>
<comment type="caution">
    <text evidence="3">The sequence shown here is derived from an EMBL/GenBank/DDBJ whole genome shotgun (WGS) entry which is preliminary data.</text>
</comment>
<dbReference type="PANTHER" id="PTHR43798:SF28">
    <property type="entry name" value="AB HYDROLASE-1 DOMAIN-CONTAINING PROTEIN"/>
    <property type="match status" value="1"/>
</dbReference>
<evidence type="ECO:0000256" key="1">
    <source>
        <dbReference type="SAM" id="MobiDB-lite"/>
    </source>
</evidence>
<organism evidence="3 4">
    <name type="scientific">Dictyobacter halimunensis</name>
    <dbReference type="NCBI Taxonomy" id="3026934"/>
    <lineage>
        <taxon>Bacteria</taxon>
        <taxon>Bacillati</taxon>
        <taxon>Chloroflexota</taxon>
        <taxon>Ktedonobacteria</taxon>
        <taxon>Ktedonobacterales</taxon>
        <taxon>Dictyobacteraceae</taxon>
        <taxon>Dictyobacter</taxon>
    </lineage>
</organism>
<dbReference type="Gene3D" id="3.40.50.1820">
    <property type="entry name" value="alpha/beta hydrolase"/>
    <property type="match status" value="1"/>
</dbReference>
<feature type="domain" description="AB hydrolase-1" evidence="2">
    <location>
        <begin position="28"/>
        <end position="131"/>
    </location>
</feature>
<name>A0ABQ6FIL8_9CHLR</name>
<dbReference type="EMBL" id="BSRI01000001">
    <property type="protein sequence ID" value="GLV53450.1"/>
    <property type="molecule type" value="Genomic_DNA"/>
</dbReference>
<dbReference type="Proteomes" id="UP001344906">
    <property type="component" value="Unassembled WGS sequence"/>
</dbReference>
<gene>
    <name evidence="3" type="ORF">KDH_03040</name>
</gene>
<proteinExistence type="predicted"/>
<accession>A0ABQ6FIL8</accession>
<dbReference type="InterPro" id="IPR029058">
    <property type="entry name" value="AB_hydrolase_fold"/>
</dbReference>
<feature type="region of interest" description="Disordered" evidence="1">
    <location>
        <begin position="125"/>
        <end position="173"/>
    </location>
</feature>
<reference evidence="3 4" key="1">
    <citation type="submission" date="2023-02" db="EMBL/GenBank/DDBJ databases">
        <title>Dictyobacter halimunensis sp. nov., a new member of the class Ktedonobacteria from forest soil in a geothermal area.</title>
        <authorList>
            <person name="Rachmania M.K."/>
            <person name="Ningsih F."/>
            <person name="Sakai Y."/>
            <person name="Yabe S."/>
            <person name="Yokota A."/>
            <person name="Sjamsuridzal W."/>
        </authorList>
    </citation>
    <scope>NUCLEOTIDE SEQUENCE [LARGE SCALE GENOMIC DNA]</scope>
    <source>
        <strain evidence="3 4">S3.2.2.5</strain>
    </source>
</reference>
<keyword evidence="4" id="KW-1185">Reference proteome</keyword>
<dbReference type="Pfam" id="PF00561">
    <property type="entry name" value="Abhydrolase_1"/>
    <property type="match status" value="1"/>
</dbReference>
<feature type="compositionally biased region" description="Polar residues" evidence="1">
    <location>
        <begin position="135"/>
        <end position="146"/>
    </location>
</feature>
<evidence type="ECO:0000313" key="3">
    <source>
        <dbReference type="EMBL" id="GLV53450.1"/>
    </source>
</evidence>
<protein>
    <recommendedName>
        <fullName evidence="2">AB hydrolase-1 domain-containing protein</fullName>
    </recommendedName>
</protein>
<evidence type="ECO:0000259" key="2">
    <source>
        <dbReference type="Pfam" id="PF00561"/>
    </source>
</evidence>